<evidence type="ECO:0000256" key="1">
    <source>
        <dbReference type="ARBA" id="ARBA00038240"/>
    </source>
</evidence>
<evidence type="ECO:0000259" key="2">
    <source>
        <dbReference type="Pfam" id="PF01636"/>
    </source>
</evidence>
<dbReference type="SUPFAM" id="SSF56112">
    <property type="entry name" value="Protein kinase-like (PK-like)"/>
    <property type="match status" value="1"/>
</dbReference>
<comment type="caution">
    <text evidence="3">The sequence shown here is derived from an EMBL/GenBank/DDBJ whole genome shotgun (WGS) entry which is preliminary data.</text>
</comment>
<reference evidence="4" key="1">
    <citation type="submission" date="2023-11" db="EMBL/GenBank/DDBJ databases">
        <title>Genome Sequence of Bacillus pseudomycoides stain BUPM19.</title>
        <authorList>
            <person name="Farhat A."/>
        </authorList>
    </citation>
    <scope>NUCLEOTIDE SEQUENCE [LARGE SCALE GENOMIC DNA]</scope>
    <source>
        <strain evidence="4">BUPM19</strain>
    </source>
</reference>
<dbReference type="Proteomes" id="UP001291930">
    <property type="component" value="Unassembled WGS sequence"/>
</dbReference>
<dbReference type="PANTHER" id="PTHR21064:SF6">
    <property type="entry name" value="AMINOGLYCOSIDE PHOSPHOTRANSFERASE DOMAIN-CONTAINING PROTEIN"/>
    <property type="match status" value="1"/>
</dbReference>
<name>A0ABU5K2Z9_9BACI</name>
<proteinExistence type="inferred from homology"/>
<dbReference type="RefSeq" id="WP_374219352.1">
    <property type="nucleotide sequence ID" value="NZ_JAXOVW010000104.1"/>
</dbReference>
<comment type="similarity">
    <text evidence="1">Belongs to the pseudomonas-type ThrB family.</text>
</comment>
<dbReference type="EMBL" id="JAXOVW010000104">
    <property type="protein sequence ID" value="MDZ5610048.1"/>
    <property type="molecule type" value="Genomic_DNA"/>
</dbReference>
<gene>
    <name evidence="3" type="ORF">U2I54_24100</name>
</gene>
<sequence>MHKDIKAIFNEEEIIKKAAKIYGFNREDAHFLADAENYVYEFSKDRVSYILKITHTIRRIPEYIMGEMEWLHHLIKGGLSVSRPIPSLKGNYIEEVSDGKGEGGAFLLRVYEKATGHKVEASDWNEELFYQLGKYTGNMHRLTKSYQLSNSAYKRQEWDEEEQLKLRKYVPKDQTIVFQQADKLMDALRQLPKDRDNYGLVHADLHHGNFCWDNGKITMFDFDDVGYNWFVNDISILLYNVLWYPVIPYEDKAAFTEKFMRNFLKGYEEQNKLDLNSLERIPDFLRLRHMLIYGLLHQAFDFDTIGQEEKDMLARFKDEIENQTPITDFNFTALTK</sequence>
<keyword evidence="4" id="KW-1185">Reference proteome</keyword>
<dbReference type="PANTHER" id="PTHR21064">
    <property type="entry name" value="AMINOGLYCOSIDE PHOSPHOTRANSFERASE DOMAIN-CONTAINING PROTEIN-RELATED"/>
    <property type="match status" value="1"/>
</dbReference>
<accession>A0ABU5K2Z9</accession>
<dbReference type="InterPro" id="IPR011009">
    <property type="entry name" value="Kinase-like_dom_sf"/>
</dbReference>
<evidence type="ECO:0000313" key="3">
    <source>
        <dbReference type="EMBL" id="MDZ5610048.1"/>
    </source>
</evidence>
<evidence type="ECO:0000313" key="4">
    <source>
        <dbReference type="Proteomes" id="UP001291930"/>
    </source>
</evidence>
<protein>
    <submittedName>
        <fullName evidence="3">Phosphotransferase</fullName>
    </submittedName>
</protein>
<organism evidence="3 4">
    <name type="scientific">Bacillus bingmayongensis</name>
    <dbReference type="NCBI Taxonomy" id="1150157"/>
    <lineage>
        <taxon>Bacteria</taxon>
        <taxon>Bacillati</taxon>
        <taxon>Bacillota</taxon>
        <taxon>Bacilli</taxon>
        <taxon>Bacillales</taxon>
        <taxon>Bacillaceae</taxon>
        <taxon>Bacillus</taxon>
    </lineage>
</organism>
<dbReference type="Gene3D" id="3.90.1200.10">
    <property type="match status" value="1"/>
</dbReference>
<dbReference type="InterPro" id="IPR002575">
    <property type="entry name" value="Aminoglycoside_PTrfase"/>
</dbReference>
<dbReference type="Pfam" id="PF01636">
    <property type="entry name" value="APH"/>
    <property type="match status" value="1"/>
</dbReference>
<dbReference type="InterPro" id="IPR050249">
    <property type="entry name" value="Pseudomonas-type_ThrB"/>
</dbReference>
<feature type="domain" description="Aminoglycoside phosphotransferase" evidence="2">
    <location>
        <begin position="33"/>
        <end position="254"/>
    </location>
</feature>